<reference evidence="1" key="1">
    <citation type="submission" date="2022-12" db="EMBL/GenBank/DDBJ databases">
        <authorList>
            <person name="Petersen C."/>
        </authorList>
    </citation>
    <scope>NUCLEOTIDE SEQUENCE</scope>
    <source>
        <strain evidence="1">IBT 35675</strain>
    </source>
</reference>
<reference evidence="1" key="2">
    <citation type="journal article" date="2023" name="IMA Fungus">
        <title>Comparative genomic study of the Penicillium genus elucidates a diverse pangenome and 15 lateral gene transfer events.</title>
        <authorList>
            <person name="Petersen C."/>
            <person name="Sorensen T."/>
            <person name="Nielsen M.R."/>
            <person name="Sondergaard T.E."/>
            <person name="Sorensen J.L."/>
            <person name="Fitzpatrick D.A."/>
            <person name="Frisvad J.C."/>
            <person name="Nielsen K.L."/>
        </authorList>
    </citation>
    <scope>NUCLEOTIDE SEQUENCE</scope>
    <source>
        <strain evidence="1">IBT 35675</strain>
    </source>
</reference>
<name>A0A9W9V281_PENBR</name>
<proteinExistence type="predicted"/>
<evidence type="ECO:0000313" key="2">
    <source>
        <dbReference type="Proteomes" id="UP001148299"/>
    </source>
</evidence>
<keyword evidence="2" id="KW-1185">Reference proteome</keyword>
<gene>
    <name evidence="1" type="ORF">N7541_000084</name>
</gene>
<dbReference type="AlphaFoldDB" id="A0A9W9V281"/>
<dbReference type="EMBL" id="JAPZBR010000001">
    <property type="protein sequence ID" value="KAJ5366143.1"/>
    <property type="molecule type" value="Genomic_DNA"/>
</dbReference>
<dbReference type="Pfam" id="PF20174">
    <property type="entry name" value="DUF6540"/>
    <property type="match status" value="1"/>
</dbReference>
<evidence type="ECO:0000313" key="1">
    <source>
        <dbReference type="EMBL" id="KAJ5366143.1"/>
    </source>
</evidence>
<dbReference type="Proteomes" id="UP001148299">
    <property type="component" value="Unassembled WGS sequence"/>
</dbReference>
<organism evidence="1 2">
    <name type="scientific">Penicillium brevicompactum</name>
    <dbReference type="NCBI Taxonomy" id="5074"/>
    <lineage>
        <taxon>Eukaryota</taxon>
        <taxon>Fungi</taxon>
        <taxon>Dikarya</taxon>
        <taxon>Ascomycota</taxon>
        <taxon>Pezizomycotina</taxon>
        <taxon>Eurotiomycetes</taxon>
        <taxon>Eurotiomycetidae</taxon>
        <taxon>Eurotiales</taxon>
        <taxon>Aspergillaceae</taxon>
        <taxon>Penicillium</taxon>
    </lineage>
</organism>
<protein>
    <submittedName>
        <fullName evidence="1">Uncharacterized protein</fullName>
    </submittedName>
</protein>
<sequence length="132" mass="15540">MANPKLYVVFYRPRYGNYHHWALYVEDEDVQMIFEVIGQHPDFKRNVVNAKAEKSKSFIGKEYVGVISKTDIKIIQNVASTTPVDNETVEWDCQDYVLEILDKLEDEFVLEEDDEDYREARSILKEKRGAIF</sequence>
<accession>A0A9W9V281</accession>
<dbReference type="InterPro" id="IPR046670">
    <property type="entry name" value="DUF6540"/>
</dbReference>
<comment type="caution">
    <text evidence="1">The sequence shown here is derived from an EMBL/GenBank/DDBJ whole genome shotgun (WGS) entry which is preliminary data.</text>
</comment>